<dbReference type="PANTHER" id="PTHR11177:SF317">
    <property type="entry name" value="CHITINASE 12-RELATED"/>
    <property type="match status" value="1"/>
</dbReference>
<dbReference type="Gene3D" id="2.60.40.10">
    <property type="entry name" value="Immunoglobulins"/>
    <property type="match status" value="1"/>
</dbReference>
<keyword evidence="3" id="KW-0119">Carbohydrate metabolism</keyword>
<dbReference type="GO" id="GO:0006032">
    <property type="term" value="P:chitin catabolic process"/>
    <property type="evidence" value="ECO:0007669"/>
    <property type="project" value="UniProtKB-KW"/>
</dbReference>
<dbReference type="PROSITE" id="PS01095">
    <property type="entry name" value="GH18_1"/>
    <property type="match status" value="1"/>
</dbReference>
<evidence type="ECO:0000256" key="4">
    <source>
        <dbReference type="ARBA" id="ARBA00023295"/>
    </source>
</evidence>
<dbReference type="SUPFAM" id="SSF51445">
    <property type="entry name" value="(Trans)glycosidases"/>
    <property type="match status" value="1"/>
</dbReference>
<evidence type="ECO:0000256" key="3">
    <source>
        <dbReference type="ARBA" id="ARBA00023024"/>
    </source>
</evidence>
<dbReference type="GO" id="GO:0004568">
    <property type="term" value="F:chitinase activity"/>
    <property type="evidence" value="ECO:0007669"/>
    <property type="project" value="InterPro"/>
</dbReference>
<feature type="domain" description="GH18" evidence="6">
    <location>
        <begin position="162"/>
        <end position="562"/>
    </location>
</feature>
<dbReference type="InterPro" id="IPR011583">
    <property type="entry name" value="Chitinase_II/V-like_cat"/>
</dbReference>
<dbReference type="InterPro" id="IPR050314">
    <property type="entry name" value="Glycosyl_Hydrlase_18"/>
</dbReference>
<dbReference type="InterPro" id="IPR017853">
    <property type="entry name" value="GH"/>
</dbReference>
<dbReference type="Pfam" id="PF00704">
    <property type="entry name" value="Glyco_hydro_18"/>
    <property type="match status" value="1"/>
</dbReference>
<dbReference type="InterPro" id="IPR029070">
    <property type="entry name" value="Chitinase_insertion_sf"/>
</dbReference>
<evidence type="ECO:0000313" key="7">
    <source>
        <dbReference type="EMBL" id="AWW14418.1"/>
    </source>
</evidence>
<dbReference type="InterPro" id="IPR013783">
    <property type="entry name" value="Ig-like_fold"/>
</dbReference>
<dbReference type="Gene3D" id="3.10.50.10">
    <property type="match status" value="1"/>
</dbReference>
<dbReference type="InterPro" id="IPR014756">
    <property type="entry name" value="Ig_E-set"/>
</dbReference>
<dbReference type="Gene3D" id="3.20.20.80">
    <property type="entry name" value="Glycosidases"/>
    <property type="match status" value="1"/>
</dbReference>
<dbReference type="SMART" id="SM00636">
    <property type="entry name" value="Glyco_18"/>
    <property type="match status" value="1"/>
</dbReference>
<keyword evidence="4 5" id="KW-0326">Glycosidase</keyword>
<dbReference type="InterPro" id="IPR001223">
    <property type="entry name" value="Glyco_hydro18_cat"/>
</dbReference>
<dbReference type="InterPro" id="IPR001579">
    <property type="entry name" value="Glyco_hydro_18_chit_AS"/>
</dbReference>
<dbReference type="InterPro" id="IPR013540">
    <property type="entry name" value="ChitinaseA_N"/>
</dbReference>
<evidence type="ECO:0000313" key="8">
    <source>
        <dbReference type="Proteomes" id="UP000501125"/>
    </source>
</evidence>
<protein>
    <submittedName>
        <fullName evidence="7">Chitinase</fullName>
    </submittedName>
</protein>
<comment type="similarity">
    <text evidence="1">Belongs to the glycosyl hydrolase 18 family. Chitinase class II subfamily.</text>
</comment>
<dbReference type="PROSITE" id="PS51910">
    <property type="entry name" value="GH18_2"/>
    <property type="match status" value="1"/>
</dbReference>
<proteinExistence type="inferred from homology"/>
<accession>A0A2Z4HI14</accession>
<sequence length="600" mass="67336">MFNLISIILMMIKYAWLILTAAVLACNAIAPGTPVIDWADRNYALVEINTEATAYERLVTVKKDVSVTVSWNIWNGDEGDVAYVLFDERQVWRGNAEAKRATITVNEGGKFNMLVKVCNSDGCATSKPVAVKIADTDGAHLDPLPYVWQENNKPYEVGATDKTVAAYFVEWGVYGRNFPMNRVPVPNLTHLLYGFIPICGGDGINDSLKTIPGSFEALQKSCAGRSNFKVSIHDPWAAVQKPQKGVSAWNEPYKGNFGQIMAVKRANPHLKVLPSIGGWTLSDPFYHLHDADKRALFVDSVREFLITWKFFDGVDIDWEFPGGNGANPLIGDPERDGLTYVVLLRELRDMLDQLAHETGRQYELTTAISAGDDKIALVDYQDAQTYLDRIFLMTYDFKGAWSNSDLGHQTAVYAPDWNRDEHYTSDYAVRALLKQHVRPQKIVLGVAMYGRGWTGVTNNRDDNPFTGIATGPVTGTWEDGVVDYRQIKTNLQKYKYTYDTVAKAAYVFNESSGDLISFDSIDSVLDKGQYVIENDLAGLFAWEIDADNGDLLNAMHAGLGHHSVLKKDSRQQQQQHTQNFRFYIFIFLFNSISINMCKFI</sequence>
<keyword evidence="8" id="KW-1185">Reference proteome</keyword>
<keyword evidence="3" id="KW-0624">Polysaccharide degradation</keyword>
<dbReference type="Proteomes" id="UP000501125">
    <property type="component" value="Chromosome"/>
</dbReference>
<evidence type="ECO:0000256" key="5">
    <source>
        <dbReference type="RuleBase" id="RU000489"/>
    </source>
</evidence>
<dbReference type="GO" id="GO:0008061">
    <property type="term" value="F:chitin binding"/>
    <property type="evidence" value="ECO:0007669"/>
    <property type="project" value="InterPro"/>
</dbReference>
<dbReference type="PANTHER" id="PTHR11177">
    <property type="entry name" value="CHITINASE"/>
    <property type="match status" value="1"/>
</dbReference>
<dbReference type="GO" id="GO:0005975">
    <property type="term" value="P:carbohydrate metabolic process"/>
    <property type="evidence" value="ECO:0007669"/>
    <property type="project" value="InterPro"/>
</dbReference>
<name>A0A2Z4HI14_9ABAC</name>
<evidence type="ECO:0000259" key="6">
    <source>
        <dbReference type="PROSITE" id="PS51910"/>
    </source>
</evidence>
<dbReference type="CDD" id="cd06548">
    <property type="entry name" value="GH18_chitinase"/>
    <property type="match status" value="1"/>
</dbReference>
<gene>
    <name evidence="7" type="ORF">HytaNPV_gp058</name>
</gene>
<keyword evidence="2 5" id="KW-0378">Hydrolase</keyword>
<dbReference type="Pfam" id="PF08329">
    <property type="entry name" value="ChitinaseA_N"/>
    <property type="match status" value="1"/>
</dbReference>
<dbReference type="SUPFAM" id="SSF81296">
    <property type="entry name" value="E set domains"/>
    <property type="match status" value="1"/>
</dbReference>
<organism evidence="7 8">
    <name type="scientific">Hyposidra talaca nucleopolyhedrovirus</name>
    <dbReference type="NCBI Taxonomy" id="1070315"/>
    <lineage>
        <taxon>Viruses</taxon>
        <taxon>Viruses incertae sedis</taxon>
        <taxon>Naldaviricetes</taxon>
        <taxon>Lefavirales</taxon>
        <taxon>Baculoviridae</taxon>
        <taxon>Alphabaculovirus</taxon>
        <taxon>Alphabaculovirus hytalacae</taxon>
    </lineage>
</organism>
<dbReference type="SUPFAM" id="SSF54556">
    <property type="entry name" value="Chitinase insertion domain"/>
    <property type="match status" value="1"/>
</dbReference>
<evidence type="ECO:0000256" key="2">
    <source>
        <dbReference type="ARBA" id="ARBA00022801"/>
    </source>
</evidence>
<reference evidence="7 8" key="1">
    <citation type="journal article" date="2018" name="Sci. Rep.">
        <title>Comprehensive analysis of single molecule sequencing-derived complete genome and whole transcriptome of Hyposidra talaca nuclear polyhedrosis virus.</title>
        <authorList>
            <person name="Nguyen T.T."/>
            <person name="Suryamohan K."/>
            <person name="Kuriakose B."/>
            <person name="Janakiraman V."/>
            <person name="Reichelt M."/>
            <person name="Chaudhuri S."/>
            <person name="Guillory J."/>
            <person name="Divakaran N."/>
            <person name="Rabins P.E."/>
            <person name="Goel R."/>
            <person name="Deka B."/>
            <person name="Sarkar S."/>
            <person name="Ekka P."/>
            <person name="Tsai Y.C."/>
            <person name="Vargas D."/>
            <person name="Santhosh S."/>
            <person name="Mohan S."/>
            <person name="Chin C.S."/>
            <person name="Korlach J."/>
            <person name="Thomas G."/>
            <person name="Babu A."/>
            <person name="Seshagiri S."/>
        </authorList>
    </citation>
    <scope>NUCLEOTIDE SEQUENCE [LARGE SCALE GENOMIC DNA]</scope>
    <source>
        <strain evidence="7 8">HytaNPVIndia001</strain>
    </source>
</reference>
<keyword evidence="3" id="KW-0146">Chitin degradation</keyword>
<dbReference type="CDD" id="cd02848">
    <property type="entry name" value="E_set_Chitinase_N"/>
    <property type="match status" value="1"/>
</dbReference>
<evidence type="ECO:0000256" key="1">
    <source>
        <dbReference type="ARBA" id="ARBA00009121"/>
    </source>
</evidence>
<dbReference type="EMBL" id="MH261376">
    <property type="protein sequence ID" value="AWW14418.1"/>
    <property type="molecule type" value="Genomic_DNA"/>
</dbReference>